<evidence type="ECO:0000256" key="1">
    <source>
        <dbReference type="ARBA" id="ARBA00004651"/>
    </source>
</evidence>
<comment type="subcellular location">
    <subcellularLocation>
        <location evidence="1">Cell membrane</location>
        <topology evidence="1">Multi-pass membrane protein</topology>
    </subcellularLocation>
</comment>
<dbReference type="PANTHER" id="PTHR32196:SF63">
    <property type="entry name" value="INNER MEMBRANE ABC TRANSPORTER PERMEASE PROTEIN YJFF"/>
    <property type="match status" value="1"/>
</dbReference>
<evidence type="ECO:0000256" key="3">
    <source>
        <dbReference type="ARBA" id="ARBA00022692"/>
    </source>
</evidence>
<dbReference type="RefSeq" id="WP_008705029.1">
    <property type="nucleotide sequence ID" value="NZ_CYZA01000014.1"/>
</dbReference>
<keyword evidence="4 6" id="KW-1133">Transmembrane helix</keyword>
<evidence type="ECO:0000256" key="4">
    <source>
        <dbReference type="ARBA" id="ARBA00022989"/>
    </source>
</evidence>
<feature type="transmembrane region" description="Helical" evidence="6">
    <location>
        <begin position="98"/>
        <end position="122"/>
    </location>
</feature>
<dbReference type="EMBL" id="CYZA01000014">
    <property type="protein sequence ID" value="CUO25790.1"/>
    <property type="molecule type" value="Genomic_DNA"/>
</dbReference>
<evidence type="ECO:0000256" key="2">
    <source>
        <dbReference type="ARBA" id="ARBA00022475"/>
    </source>
</evidence>
<feature type="transmembrane region" description="Helical" evidence="6">
    <location>
        <begin position="47"/>
        <end position="68"/>
    </location>
</feature>
<reference evidence="7 8" key="1">
    <citation type="submission" date="2015-09" db="EMBL/GenBank/DDBJ databases">
        <authorList>
            <consortium name="Pathogen Informatics"/>
        </authorList>
    </citation>
    <scope>NUCLEOTIDE SEQUENCE [LARGE SCALE GENOMIC DNA]</scope>
    <source>
        <strain evidence="7 8">2789STDY5608838</strain>
    </source>
</reference>
<dbReference type="CDD" id="cd06579">
    <property type="entry name" value="TM_PBP1_transp_AraH_like"/>
    <property type="match status" value="1"/>
</dbReference>
<proteinExistence type="predicted"/>
<gene>
    <name evidence="7" type="primary">yjfF</name>
    <name evidence="7" type="ORF">ERS852395_02490</name>
</gene>
<dbReference type="Proteomes" id="UP000095447">
    <property type="component" value="Unassembled WGS sequence"/>
</dbReference>
<dbReference type="Pfam" id="PF02653">
    <property type="entry name" value="BPD_transp_2"/>
    <property type="match status" value="1"/>
</dbReference>
<evidence type="ECO:0000313" key="7">
    <source>
        <dbReference type="EMBL" id="CUO25790.1"/>
    </source>
</evidence>
<feature type="transmembrane region" description="Helical" evidence="6">
    <location>
        <begin position="181"/>
        <end position="201"/>
    </location>
</feature>
<name>A0A174DPI6_9FIRM</name>
<evidence type="ECO:0000313" key="8">
    <source>
        <dbReference type="Proteomes" id="UP000095447"/>
    </source>
</evidence>
<dbReference type="GeneID" id="75080575"/>
<evidence type="ECO:0000256" key="5">
    <source>
        <dbReference type="ARBA" id="ARBA00023136"/>
    </source>
</evidence>
<keyword evidence="3 6" id="KW-0812">Transmembrane</keyword>
<dbReference type="GO" id="GO:0022857">
    <property type="term" value="F:transmembrane transporter activity"/>
    <property type="evidence" value="ECO:0007669"/>
    <property type="project" value="InterPro"/>
</dbReference>
<dbReference type="STRING" id="657314.CK5_33050"/>
<keyword evidence="5 6" id="KW-0472">Membrane</keyword>
<dbReference type="AlphaFoldDB" id="A0A174DPI6"/>
<accession>A0A174DPI6</accession>
<feature type="transmembrane region" description="Helical" evidence="6">
    <location>
        <begin position="15"/>
        <end position="35"/>
    </location>
</feature>
<dbReference type="GO" id="GO:0005886">
    <property type="term" value="C:plasma membrane"/>
    <property type="evidence" value="ECO:0007669"/>
    <property type="project" value="UniProtKB-SubCell"/>
</dbReference>
<sequence length="340" mass="36243">MKANVQKKKITGNGFLLLITIALFVVMYVAGMIVFADKGFAKPQMFLNLFVSNAGLLVIACGLTIVMITGGIDISVGSVTALVCMVLADLMENKGVNAYAAVLVALLIGVAFGIVQGFLVAYLDIQPFIVTLAGMFFGRGLTAIISTDMISIKNELFLKWANYRFYMPFGSTSKKGKFIPAYIPPTVVIALIVVILIAVLLKYRKFGRKLYAIGGSRQSALMMGLNVKKTIFNAYVLDGFLAGLGGFLFCLNSCAGFVEQAKGLEMDAISSAVIGGTLLSGGVGTPIGTLFGVLIKGTISSLITTQGTLSSWWTRIILSALLCFFIVIQSVVASMKKKAK</sequence>
<evidence type="ECO:0000256" key="6">
    <source>
        <dbReference type="SAM" id="Phobius"/>
    </source>
</evidence>
<dbReference type="InterPro" id="IPR001851">
    <property type="entry name" value="ABC_transp_permease"/>
</dbReference>
<feature type="transmembrane region" description="Helical" evidence="6">
    <location>
        <begin position="128"/>
        <end position="150"/>
    </location>
</feature>
<feature type="transmembrane region" description="Helical" evidence="6">
    <location>
        <begin position="74"/>
        <end position="91"/>
    </location>
</feature>
<keyword evidence="2" id="KW-1003">Cell membrane</keyword>
<organism evidence="7 8">
    <name type="scientific">Blautia obeum</name>
    <dbReference type="NCBI Taxonomy" id="40520"/>
    <lineage>
        <taxon>Bacteria</taxon>
        <taxon>Bacillati</taxon>
        <taxon>Bacillota</taxon>
        <taxon>Clostridia</taxon>
        <taxon>Lachnospirales</taxon>
        <taxon>Lachnospiraceae</taxon>
        <taxon>Blautia</taxon>
    </lineage>
</organism>
<feature type="transmembrane region" description="Helical" evidence="6">
    <location>
        <begin position="231"/>
        <end position="251"/>
    </location>
</feature>
<feature type="transmembrane region" description="Helical" evidence="6">
    <location>
        <begin position="315"/>
        <end position="335"/>
    </location>
</feature>
<protein>
    <submittedName>
        <fullName evidence="7">Inner membrane ABC transporter permease protein yjfF</fullName>
    </submittedName>
</protein>
<feature type="transmembrane region" description="Helical" evidence="6">
    <location>
        <begin position="272"/>
        <end position="295"/>
    </location>
</feature>
<dbReference type="PANTHER" id="PTHR32196">
    <property type="entry name" value="ABC TRANSPORTER PERMEASE PROTEIN YPHD-RELATED-RELATED"/>
    <property type="match status" value="1"/>
</dbReference>